<gene>
    <name evidence="2" type="ORF">EJ03DRAFT_217453</name>
</gene>
<feature type="compositionally biased region" description="Polar residues" evidence="1">
    <location>
        <begin position="120"/>
        <end position="135"/>
    </location>
</feature>
<dbReference type="AlphaFoldDB" id="A0A6G1KX42"/>
<feature type="compositionally biased region" description="Basic and acidic residues" evidence="1">
    <location>
        <begin position="147"/>
        <end position="156"/>
    </location>
</feature>
<organism evidence="2 3">
    <name type="scientific">Teratosphaeria nubilosa</name>
    <dbReference type="NCBI Taxonomy" id="161662"/>
    <lineage>
        <taxon>Eukaryota</taxon>
        <taxon>Fungi</taxon>
        <taxon>Dikarya</taxon>
        <taxon>Ascomycota</taxon>
        <taxon>Pezizomycotina</taxon>
        <taxon>Dothideomycetes</taxon>
        <taxon>Dothideomycetidae</taxon>
        <taxon>Mycosphaerellales</taxon>
        <taxon>Teratosphaeriaceae</taxon>
        <taxon>Teratosphaeria</taxon>
    </lineage>
</organism>
<evidence type="ECO:0000256" key="1">
    <source>
        <dbReference type="SAM" id="MobiDB-lite"/>
    </source>
</evidence>
<sequence>MAALVQSRNSVSVAPNITLVTRNSPRHSQHEHRSCADALRQSPPYHTVNCIRRQHSPGDLCIPDNYITSKATSIKPRSQDHHLQQLSSHQRAHAATTIFEATELTSISEGCYRHTEAIEPTSTSENCGSQKSSPPQRRHTTVAAEDLIAKHTTKSD</sequence>
<accession>A0A6G1KX42</accession>
<reference evidence="2" key="1">
    <citation type="journal article" date="2020" name="Stud. Mycol.">
        <title>101 Dothideomycetes genomes: a test case for predicting lifestyles and emergence of pathogens.</title>
        <authorList>
            <person name="Haridas S."/>
            <person name="Albert R."/>
            <person name="Binder M."/>
            <person name="Bloem J."/>
            <person name="Labutti K."/>
            <person name="Salamov A."/>
            <person name="Andreopoulos B."/>
            <person name="Baker S."/>
            <person name="Barry K."/>
            <person name="Bills G."/>
            <person name="Bluhm B."/>
            <person name="Cannon C."/>
            <person name="Castanera R."/>
            <person name="Culley D."/>
            <person name="Daum C."/>
            <person name="Ezra D."/>
            <person name="Gonzalez J."/>
            <person name="Henrissat B."/>
            <person name="Kuo A."/>
            <person name="Liang C."/>
            <person name="Lipzen A."/>
            <person name="Lutzoni F."/>
            <person name="Magnuson J."/>
            <person name="Mondo S."/>
            <person name="Nolan M."/>
            <person name="Ohm R."/>
            <person name="Pangilinan J."/>
            <person name="Park H.-J."/>
            <person name="Ramirez L."/>
            <person name="Alfaro M."/>
            <person name="Sun H."/>
            <person name="Tritt A."/>
            <person name="Yoshinaga Y."/>
            <person name="Zwiers L.-H."/>
            <person name="Turgeon B."/>
            <person name="Goodwin S."/>
            <person name="Spatafora J."/>
            <person name="Crous P."/>
            <person name="Grigoriev I."/>
        </authorList>
    </citation>
    <scope>NUCLEOTIDE SEQUENCE</scope>
    <source>
        <strain evidence="2">CBS 116005</strain>
    </source>
</reference>
<evidence type="ECO:0000313" key="3">
    <source>
        <dbReference type="Proteomes" id="UP000799436"/>
    </source>
</evidence>
<proteinExistence type="predicted"/>
<dbReference type="Proteomes" id="UP000799436">
    <property type="component" value="Unassembled WGS sequence"/>
</dbReference>
<name>A0A6G1KX42_9PEZI</name>
<dbReference type="EMBL" id="ML995897">
    <property type="protein sequence ID" value="KAF2765243.1"/>
    <property type="molecule type" value="Genomic_DNA"/>
</dbReference>
<protein>
    <submittedName>
        <fullName evidence="2">Uncharacterized protein</fullName>
    </submittedName>
</protein>
<evidence type="ECO:0000313" key="2">
    <source>
        <dbReference type="EMBL" id="KAF2765243.1"/>
    </source>
</evidence>
<feature type="region of interest" description="Disordered" evidence="1">
    <location>
        <begin position="117"/>
        <end position="156"/>
    </location>
</feature>
<keyword evidence="3" id="KW-1185">Reference proteome</keyword>